<reference evidence="4 5" key="1">
    <citation type="journal article" date="2015" name="Nature">
        <title>rRNA introns, odd ribosomes, and small enigmatic genomes across a large radiation of phyla.</title>
        <authorList>
            <person name="Brown C.T."/>
            <person name="Hug L.A."/>
            <person name="Thomas B.C."/>
            <person name="Sharon I."/>
            <person name="Castelle C.J."/>
            <person name="Singh A."/>
            <person name="Wilkins M.J."/>
            <person name="Williams K.H."/>
            <person name="Banfield J.F."/>
        </authorList>
    </citation>
    <scope>NUCLEOTIDE SEQUENCE [LARGE SCALE GENOMIC DNA]</scope>
</reference>
<dbReference type="NCBIfam" id="TIGR02532">
    <property type="entry name" value="IV_pilin_GFxxxE"/>
    <property type="match status" value="1"/>
</dbReference>
<evidence type="ECO:0000256" key="1">
    <source>
        <dbReference type="ARBA" id="ARBA00022441"/>
    </source>
</evidence>
<dbReference type="Proteomes" id="UP000034665">
    <property type="component" value="Unassembled WGS sequence"/>
</dbReference>
<sequence>MEQFVKKKNLALSLPRGFTLVELLIVMGILTILATTSVVVFNPLEYNRQSRDTKRIGDLEAIQGAIETARISSPNISLGTSTNTVYVSLPDATLVGNATSTCGGVAGMPALPSGWQYQCVSTANVTKINGTGWLPINFDSLPVKSPLTKLPMDPKNETADRYFYTYIPQGGLTAKLESQKNIDSIGAKDGGIDNMLYEIGKAPNPIALAMPPTMVTNAATLMTQTTTRLNGTVNPNGSATNAWFRYATTNPGSCNNTFGTSTIAQAKGSGSAASAYTQDITGLSANTTYYYCGIGQNGGGLGYGVVQSFTTNRWARLLPGGSIPAARSSHTAVWDTNQDVLRVFGGYTSTGYIANDMQVYSPTTNAWSATTTPLSGRYGHAAAWDPTGSRMFIFGGYASEGSLTYKNDLWRYTGGVWTQLLPSGTAPYVRTNHSAVWDDAQDKLYIYGGSSTTTQYLGDLWTYNAGPNSWTKLVPSGTPPCARNNHDAVWDPVRSRLYIFGGSGETPCTGYMNDLWAYDVATNAWINLGPTGTKPAGRVGAKSAWNASRDAAYFYGGMLSGISYNAEVWQYAPATNAWTQITTTGMFPMLPGGTYQSGLGWRDLIDGFYIFGGYAGSYYNQTWMWKAQ</sequence>
<dbReference type="SUPFAM" id="SSF54523">
    <property type="entry name" value="Pili subunits"/>
    <property type="match status" value="1"/>
</dbReference>
<accession>A0A0G0NHV5</accession>
<dbReference type="InterPro" id="IPR045584">
    <property type="entry name" value="Pilin-like"/>
</dbReference>
<protein>
    <recommendedName>
        <fullName evidence="6">Fibronectin type-III domain-containing protein</fullName>
    </recommendedName>
</protein>
<keyword evidence="3" id="KW-0812">Transmembrane</keyword>
<evidence type="ECO:0000256" key="3">
    <source>
        <dbReference type="SAM" id="Phobius"/>
    </source>
</evidence>
<keyword evidence="3" id="KW-1133">Transmembrane helix</keyword>
<name>A0A0G0NHV5_9BACT</name>
<dbReference type="PANTHER" id="PTHR46376">
    <property type="entry name" value="LEUCINE-ZIPPER-LIKE TRANSCRIPTIONAL REGULATOR 1"/>
    <property type="match status" value="1"/>
</dbReference>
<evidence type="ECO:0008006" key="6">
    <source>
        <dbReference type="Google" id="ProtNLM"/>
    </source>
</evidence>
<dbReference type="AlphaFoldDB" id="A0A0G0NHV5"/>
<proteinExistence type="predicted"/>
<dbReference type="STRING" id="1619013.UT41_C0002G0180"/>
<gene>
    <name evidence="4" type="ORF">UT41_C0002G0180</name>
</gene>
<feature type="transmembrane region" description="Helical" evidence="3">
    <location>
        <begin position="20"/>
        <end position="41"/>
    </location>
</feature>
<evidence type="ECO:0000256" key="2">
    <source>
        <dbReference type="ARBA" id="ARBA00022737"/>
    </source>
</evidence>
<evidence type="ECO:0000313" key="4">
    <source>
        <dbReference type="EMBL" id="KKR12406.1"/>
    </source>
</evidence>
<dbReference type="Pfam" id="PF07963">
    <property type="entry name" value="N_methyl"/>
    <property type="match status" value="1"/>
</dbReference>
<keyword evidence="3" id="KW-0472">Membrane</keyword>
<organism evidence="4 5">
    <name type="scientific">Candidatus Wolfebacteria bacterium GW2011_GWC2_39_22</name>
    <dbReference type="NCBI Taxonomy" id="1619013"/>
    <lineage>
        <taxon>Bacteria</taxon>
        <taxon>Candidatus Wolfeibacteriota</taxon>
    </lineage>
</organism>
<keyword evidence="1" id="KW-0880">Kelch repeat</keyword>
<dbReference type="PROSITE" id="PS00409">
    <property type="entry name" value="PROKAR_NTER_METHYL"/>
    <property type="match status" value="1"/>
</dbReference>
<dbReference type="Pfam" id="PF24681">
    <property type="entry name" value="Kelch_KLHDC2_KLHL20_DRC7"/>
    <property type="match status" value="2"/>
</dbReference>
<evidence type="ECO:0000313" key="5">
    <source>
        <dbReference type="Proteomes" id="UP000034665"/>
    </source>
</evidence>
<comment type="caution">
    <text evidence="4">The sequence shown here is derived from an EMBL/GenBank/DDBJ whole genome shotgun (WGS) entry which is preliminary data.</text>
</comment>
<dbReference type="InterPro" id="IPR011043">
    <property type="entry name" value="Gal_Oxase/kelch_b-propeller"/>
</dbReference>
<dbReference type="SUPFAM" id="SSF50965">
    <property type="entry name" value="Galactose oxidase, central domain"/>
    <property type="match status" value="1"/>
</dbReference>
<dbReference type="Gene3D" id="2.120.10.80">
    <property type="entry name" value="Kelch-type beta propeller"/>
    <property type="match status" value="2"/>
</dbReference>
<dbReference type="InterPro" id="IPR051568">
    <property type="entry name" value="LZTR1/Attractin"/>
</dbReference>
<dbReference type="Gene3D" id="3.30.700.10">
    <property type="entry name" value="Glycoprotein, Type 4 Pilin"/>
    <property type="match status" value="1"/>
</dbReference>
<dbReference type="InterPro" id="IPR012902">
    <property type="entry name" value="N_methyl_site"/>
</dbReference>
<dbReference type="PANTHER" id="PTHR46376:SF1">
    <property type="entry name" value="LEUCINE-ZIPPER-LIKE TRANSCRIPTIONAL REGULATOR 1"/>
    <property type="match status" value="1"/>
</dbReference>
<dbReference type="InterPro" id="IPR015915">
    <property type="entry name" value="Kelch-typ_b-propeller"/>
</dbReference>
<dbReference type="EMBL" id="LBWR01000002">
    <property type="protein sequence ID" value="KKR12406.1"/>
    <property type="molecule type" value="Genomic_DNA"/>
</dbReference>
<keyword evidence="2" id="KW-0677">Repeat</keyword>